<protein>
    <submittedName>
        <fullName evidence="2">SusD/RagB family nutrient-binding outer membrane lipoprotein</fullName>
    </submittedName>
</protein>
<feature type="chain" id="PRO_5016686002" evidence="1">
    <location>
        <begin position="18"/>
        <end position="485"/>
    </location>
</feature>
<dbReference type="InterPro" id="IPR041662">
    <property type="entry name" value="SusD-like_2"/>
</dbReference>
<sequence>MKKLFINISLVAATVLAVQSCSRTFEEINTDTSKIVSPTAGSMLAPLQYEMGSYGYNRADDFTFQIMQVAIPFPNEGNTVSRYYFTEGTGAGFWNTSYKWLKQAKEMNDFAVKENNPNYQAIAKVMNAWIYSNLTDAFGDVPFSEALKLEEDIMKPKFDNQKDIYVTLLNDLREANDLFDTTKALSEPDLFFQGHASAANMIKWKKFANSLSLRLLTRILNRNGEVDVHARIQQIVNDPVKYPIFENIADGVVISVSGVAPYLPPIARPQDFTSYRAAGEFFVNTLKNNQDPRLSKFFTQAKSNVAPYPNIGYEGAPAGYALGTVFNYQPSNMNQNLAKAPLKILVYPYAELQFTLAELALKGIISGNAKNYYENGVKATLEEWGNTMPANYFANPVVAYNGTLEQIMLQKYVALFFVDHQQWYEQRRTGYPVLPNNGGLLNGGNMPQRMLYPTQPRVMNTENYNAAVQKLGGDDINSKMWWNKP</sequence>
<name>A0A368MY04_9FLAO</name>
<dbReference type="OrthoDB" id="725917at2"/>
<dbReference type="Pfam" id="PF12771">
    <property type="entry name" value="SusD-like_2"/>
    <property type="match status" value="1"/>
</dbReference>
<keyword evidence="1" id="KW-0732">Signal</keyword>
<dbReference type="AlphaFoldDB" id="A0A368MY04"/>
<keyword evidence="2" id="KW-0449">Lipoprotein</keyword>
<reference evidence="2 3" key="1">
    <citation type="submission" date="2018-07" db="EMBL/GenBank/DDBJ databases">
        <title>Chryseobacterium lacus sp. nov., isolated from lake water.</title>
        <authorList>
            <person name="Li C.-M."/>
        </authorList>
    </citation>
    <scope>NUCLEOTIDE SEQUENCE [LARGE SCALE GENOMIC DNA]</scope>
    <source>
        <strain evidence="2 3">YLOS41</strain>
    </source>
</reference>
<keyword evidence="3" id="KW-1185">Reference proteome</keyword>
<gene>
    <name evidence="2" type="ORF">DQ356_06685</name>
</gene>
<dbReference type="InterPro" id="IPR011990">
    <property type="entry name" value="TPR-like_helical_dom_sf"/>
</dbReference>
<feature type="signal peptide" evidence="1">
    <location>
        <begin position="1"/>
        <end position="17"/>
    </location>
</feature>
<proteinExistence type="predicted"/>
<evidence type="ECO:0000313" key="3">
    <source>
        <dbReference type="Proteomes" id="UP000252172"/>
    </source>
</evidence>
<dbReference type="Proteomes" id="UP000252172">
    <property type="component" value="Unassembled WGS sequence"/>
</dbReference>
<evidence type="ECO:0000256" key="1">
    <source>
        <dbReference type="SAM" id="SignalP"/>
    </source>
</evidence>
<organism evidence="2 3">
    <name type="scientific">Chryseobacterium lacus</name>
    <dbReference type="NCBI Taxonomy" id="2058346"/>
    <lineage>
        <taxon>Bacteria</taxon>
        <taxon>Pseudomonadati</taxon>
        <taxon>Bacteroidota</taxon>
        <taxon>Flavobacteriia</taxon>
        <taxon>Flavobacteriales</taxon>
        <taxon>Weeksellaceae</taxon>
        <taxon>Chryseobacterium group</taxon>
        <taxon>Chryseobacterium</taxon>
    </lineage>
</organism>
<dbReference type="PROSITE" id="PS51257">
    <property type="entry name" value="PROKAR_LIPOPROTEIN"/>
    <property type="match status" value="1"/>
</dbReference>
<evidence type="ECO:0000313" key="2">
    <source>
        <dbReference type="EMBL" id="RCU43112.1"/>
    </source>
</evidence>
<accession>A0A368MY04</accession>
<dbReference type="Gene3D" id="1.25.40.390">
    <property type="match status" value="1"/>
</dbReference>
<comment type="caution">
    <text evidence="2">The sequence shown here is derived from an EMBL/GenBank/DDBJ whole genome shotgun (WGS) entry which is preliminary data.</text>
</comment>
<dbReference type="RefSeq" id="WP_114303699.1">
    <property type="nucleotide sequence ID" value="NZ_QPIE01000004.1"/>
</dbReference>
<dbReference type="EMBL" id="QPIE01000004">
    <property type="protein sequence ID" value="RCU43112.1"/>
    <property type="molecule type" value="Genomic_DNA"/>
</dbReference>
<dbReference type="SUPFAM" id="SSF48452">
    <property type="entry name" value="TPR-like"/>
    <property type="match status" value="1"/>
</dbReference>